<reference evidence="10" key="1">
    <citation type="journal article" date="2015" name="Genome Announc.">
        <title>Draft Genome Sequence of an Anaerobic Ammonium-Oxidizing Bacterium, "Candidatus Brocadia sinica".</title>
        <authorList>
            <person name="Oshiki M."/>
            <person name="Shinyako-Hata K."/>
            <person name="Satoh H."/>
            <person name="Okabe S."/>
        </authorList>
    </citation>
    <scope>NUCLEOTIDE SEQUENCE [LARGE SCALE GENOMIC DNA]</scope>
    <source>
        <strain evidence="10">JPN1</strain>
    </source>
</reference>
<evidence type="ECO:0000256" key="3">
    <source>
        <dbReference type="ARBA" id="ARBA00022763"/>
    </source>
</evidence>
<dbReference type="EMBL" id="BAFN01000001">
    <property type="protein sequence ID" value="GAN31645.1"/>
    <property type="molecule type" value="Genomic_DNA"/>
</dbReference>
<proteinExistence type="predicted"/>
<feature type="domain" description="Helix-hairpin-helix DNA-binding motif class 1" evidence="7">
    <location>
        <begin position="157"/>
        <end position="176"/>
    </location>
</feature>
<dbReference type="InterPro" id="IPR010994">
    <property type="entry name" value="RuvA_2-like"/>
</dbReference>
<name>A0ABQ0JSE3_9BACT</name>
<evidence type="ECO:0000256" key="4">
    <source>
        <dbReference type="ARBA" id="ARBA00022801"/>
    </source>
</evidence>
<protein>
    <submittedName>
        <fullName evidence="9">ERCC4-type nuclease</fullName>
    </submittedName>
</protein>
<feature type="domain" description="ERCC4" evidence="8">
    <location>
        <begin position="4"/>
        <end position="85"/>
    </location>
</feature>
<gene>
    <name evidence="9" type="ORF">BROSI_A0146</name>
</gene>
<dbReference type="InterPro" id="IPR011335">
    <property type="entry name" value="Restrct_endonuc-II-like"/>
</dbReference>
<keyword evidence="2" id="KW-0255">Endonuclease</keyword>
<evidence type="ECO:0000256" key="6">
    <source>
        <dbReference type="ARBA" id="ARBA00023204"/>
    </source>
</evidence>
<comment type="caution">
    <text evidence="9">The sequence shown here is derived from an EMBL/GenBank/DDBJ whole genome shotgun (WGS) entry which is preliminary data.</text>
</comment>
<evidence type="ECO:0000313" key="9">
    <source>
        <dbReference type="EMBL" id="GAN31645.1"/>
    </source>
</evidence>
<keyword evidence="10" id="KW-1185">Reference proteome</keyword>
<dbReference type="Pfam" id="PF14520">
    <property type="entry name" value="HHH_5"/>
    <property type="match status" value="1"/>
</dbReference>
<keyword evidence="1" id="KW-0540">Nuclease</keyword>
<dbReference type="Pfam" id="PF02732">
    <property type="entry name" value="ERCC4"/>
    <property type="match status" value="1"/>
</dbReference>
<dbReference type="CDD" id="cd20075">
    <property type="entry name" value="XPF_nuclease_XPF_arch"/>
    <property type="match status" value="1"/>
</dbReference>
<dbReference type="PANTHER" id="PTHR10150:SF0">
    <property type="entry name" value="DNA REPAIR ENDONUCLEASE XPF"/>
    <property type="match status" value="1"/>
</dbReference>
<dbReference type="RefSeq" id="WP_052561427.1">
    <property type="nucleotide sequence ID" value="NZ_BAFN01000001.1"/>
</dbReference>
<keyword evidence="3" id="KW-0227">DNA damage</keyword>
<evidence type="ECO:0000259" key="7">
    <source>
        <dbReference type="SMART" id="SM00278"/>
    </source>
</evidence>
<sequence length="217" mass="24477">MNIVIEIDYREKDSGIVEILREQENFAIDVKKLSIGDYLINKHIAVERKTTKDFILSLIDGRLFSQAARLKRHAAVQFMIIEGTDLFHTGYEIDPQAIKGALVSLSVSWQIPLIFSRSSCGTAEILTLAGRQDGKYHDEILKRMGRKSKCIQTQKLYFLQGLPGIGPGIAKRMLEYFGSIEKVVNAHEYELSGIKGIGKKKASSIRKIITEQILPKR</sequence>
<keyword evidence="4" id="KW-0378">Hydrolase</keyword>
<dbReference type="Gene3D" id="3.40.50.10130">
    <property type="match status" value="1"/>
</dbReference>
<dbReference type="SUPFAM" id="SSF52980">
    <property type="entry name" value="Restriction endonuclease-like"/>
    <property type="match status" value="1"/>
</dbReference>
<dbReference type="Proteomes" id="UP000032309">
    <property type="component" value="Unassembled WGS sequence"/>
</dbReference>
<organism evidence="9 10">
    <name type="scientific">Candidatus Brocadia sinica JPN1</name>
    <dbReference type="NCBI Taxonomy" id="1197129"/>
    <lineage>
        <taxon>Bacteria</taxon>
        <taxon>Pseudomonadati</taxon>
        <taxon>Planctomycetota</taxon>
        <taxon>Candidatus Brocadiia</taxon>
        <taxon>Candidatus Brocadiales</taxon>
        <taxon>Candidatus Brocadiaceae</taxon>
        <taxon>Candidatus Brocadia</taxon>
    </lineage>
</organism>
<dbReference type="SMART" id="SM00278">
    <property type="entry name" value="HhH1"/>
    <property type="match status" value="2"/>
</dbReference>
<dbReference type="SUPFAM" id="SSF47781">
    <property type="entry name" value="RuvA domain 2-like"/>
    <property type="match status" value="1"/>
</dbReference>
<keyword evidence="6" id="KW-0234">DNA repair</keyword>
<evidence type="ECO:0000313" key="10">
    <source>
        <dbReference type="Proteomes" id="UP000032309"/>
    </source>
</evidence>
<dbReference type="InterPro" id="IPR003583">
    <property type="entry name" value="Hlx-hairpin-Hlx_DNA-bd_motif"/>
</dbReference>
<evidence type="ECO:0000256" key="5">
    <source>
        <dbReference type="ARBA" id="ARBA00023125"/>
    </source>
</evidence>
<feature type="domain" description="Helix-hairpin-helix DNA-binding motif class 1" evidence="7">
    <location>
        <begin position="189"/>
        <end position="208"/>
    </location>
</feature>
<dbReference type="PANTHER" id="PTHR10150">
    <property type="entry name" value="DNA REPAIR ENDONUCLEASE XPF"/>
    <property type="match status" value="1"/>
</dbReference>
<dbReference type="SMART" id="SM00891">
    <property type="entry name" value="ERCC4"/>
    <property type="match status" value="1"/>
</dbReference>
<evidence type="ECO:0000259" key="8">
    <source>
        <dbReference type="SMART" id="SM00891"/>
    </source>
</evidence>
<dbReference type="Gene3D" id="1.10.150.20">
    <property type="entry name" value="5' to 3' exonuclease, C-terminal subdomain"/>
    <property type="match status" value="1"/>
</dbReference>
<accession>A0ABQ0JSE3</accession>
<evidence type="ECO:0000256" key="2">
    <source>
        <dbReference type="ARBA" id="ARBA00022759"/>
    </source>
</evidence>
<keyword evidence="5" id="KW-0238">DNA-binding</keyword>
<dbReference type="InterPro" id="IPR006166">
    <property type="entry name" value="ERCC4_domain"/>
</dbReference>
<evidence type="ECO:0000256" key="1">
    <source>
        <dbReference type="ARBA" id="ARBA00022722"/>
    </source>
</evidence>